<dbReference type="AlphaFoldDB" id="A0A0F9IJY3"/>
<dbReference type="EMBL" id="LAZR01012231">
    <property type="protein sequence ID" value="KKM27921.1"/>
    <property type="molecule type" value="Genomic_DNA"/>
</dbReference>
<name>A0A0F9IJY3_9ZZZZ</name>
<gene>
    <name evidence="1" type="ORF">LCGC14_1569780</name>
</gene>
<protein>
    <submittedName>
        <fullName evidence="1">Uncharacterized protein</fullName>
    </submittedName>
</protein>
<evidence type="ECO:0000313" key="1">
    <source>
        <dbReference type="EMBL" id="KKM27921.1"/>
    </source>
</evidence>
<sequence length="90" mass="10385">MSKDCCKYEFKTDVPPKMSNKIYMSYFTNTLVDIGFTYADKIKESPMWWLSATCLLNLAKDLKKCNLGSEQILIGLSNKKRKKHGAKKQK</sequence>
<accession>A0A0F9IJY3</accession>
<reference evidence="1" key="1">
    <citation type="journal article" date="2015" name="Nature">
        <title>Complex archaea that bridge the gap between prokaryotes and eukaryotes.</title>
        <authorList>
            <person name="Spang A."/>
            <person name="Saw J.H."/>
            <person name="Jorgensen S.L."/>
            <person name="Zaremba-Niedzwiedzka K."/>
            <person name="Martijn J."/>
            <person name="Lind A.E."/>
            <person name="van Eijk R."/>
            <person name="Schleper C."/>
            <person name="Guy L."/>
            <person name="Ettema T.J."/>
        </authorList>
    </citation>
    <scope>NUCLEOTIDE SEQUENCE</scope>
</reference>
<proteinExistence type="predicted"/>
<comment type="caution">
    <text evidence="1">The sequence shown here is derived from an EMBL/GenBank/DDBJ whole genome shotgun (WGS) entry which is preliminary data.</text>
</comment>
<organism evidence="1">
    <name type="scientific">marine sediment metagenome</name>
    <dbReference type="NCBI Taxonomy" id="412755"/>
    <lineage>
        <taxon>unclassified sequences</taxon>
        <taxon>metagenomes</taxon>
        <taxon>ecological metagenomes</taxon>
    </lineage>
</organism>